<proteinExistence type="predicted"/>
<evidence type="ECO:0000313" key="3">
    <source>
        <dbReference type="Proteomes" id="UP000316471"/>
    </source>
</evidence>
<accession>A0A562M0Y6</accession>
<dbReference type="PANTHER" id="PTHR38477:SF1">
    <property type="entry name" value="MUREIN L,D-TRANSPEPTIDASE CATALYTIC DOMAIN FAMILY PROTEIN"/>
    <property type="match status" value="1"/>
</dbReference>
<evidence type="ECO:0000256" key="1">
    <source>
        <dbReference type="SAM" id="SignalP"/>
    </source>
</evidence>
<evidence type="ECO:0000313" key="2">
    <source>
        <dbReference type="EMBL" id="TWI13482.1"/>
    </source>
</evidence>
<feature type="chain" id="PRO_5021982790" evidence="1">
    <location>
        <begin position="22"/>
        <end position="278"/>
    </location>
</feature>
<organism evidence="2 3">
    <name type="scientific">Aerolutibacter ruishenii</name>
    <dbReference type="NCBI Taxonomy" id="686800"/>
    <lineage>
        <taxon>Bacteria</taxon>
        <taxon>Pseudomonadati</taxon>
        <taxon>Pseudomonadota</taxon>
        <taxon>Gammaproteobacteria</taxon>
        <taxon>Lysobacterales</taxon>
        <taxon>Lysobacteraceae</taxon>
        <taxon>Aerolutibacter</taxon>
    </lineage>
</organism>
<reference evidence="2 3" key="1">
    <citation type="journal article" date="2015" name="Stand. Genomic Sci.">
        <title>Genomic Encyclopedia of Bacterial and Archaeal Type Strains, Phase III: the genomes of soil and plant-associated and newly described type strains.</title>
        <authorList>
            <person name="Whitman W.B."/>
            <person name="Woyke T."/>
            <person name="Klenk H.P."/>
            <person name="Zhou Y."/>
            <person name="Lilburn T.G."/>
            <person name="Beck B.J."/>
            <person name="De Vos P."/>
            <person name="Vandamme P."/>
            <person name="Eisen J.A."/>
            <person name="Garrity G."/>
            <person name="Hugenholtz P."/>
            <person name="Kyrpides N.C."/>
        </authorList>
    </citation>
    <scope>NUCLEOTIDE SEQUENCE [LARGE SCALE GENOMIC DNA]</scope>
    <source>
        <strain evidence="2 3">CGMCC 1.10136</strain>
    </source>
</reference>
<gene>
    <name evidence="2" type="ORF">IP93_00644</name>
</gene>
<dbReference type="RefSeq" id="WP_338419400.1">
    <property type="nucleotide sequence ID" value="NZ_VLKP01000002.1"/>
</dbReference>
<name>A0A562M0Y6_9GAMM</name>
<dbReference type="InterPro" id="IPR032676">
    <property type="entry name" value="YkuD_2"/>
</dbReference>
<keyword evidence="1" id="KW-0732">Signal</keyword>
<dbReference type="Proteomes" id="UP000316471">
    <property type="component" value="Unassembled WGS sequence"/>
</dbReference>
<dbReference type="EMBL" id="VLKP01000002">
    <property type="protein sequence ID" value="TWI13482.1"/>
    <property type="molecule type" value="Genomic_DNA"/>
</dbReference>
<dbReference type="PROSITE" id="PS51257">
    <property type="entry name" value="PROKAR_LIPOPROTEIN"/>
    <property type="match status" value="1"/>
</dbReference>
<sequence>MTKSPLALLMAVLAAGCVAPSARTSIAAAIPPVAPPPSTAPAVVAPADAGLPVVASAPVQPTLLQRLAKAAPEANPEVLALALEARTCAGRVGTGTDATRLAVIDYSRPSTERRLWVFDLTKASLLYDEHVAHGRGSGENLATAFSNTDGSHQTSLGLFTTAETYMGGNGYSLRMDGHEPGWNDKARDRLIVMHGAPYVNPRQAHVQGRLGRSFGCPAVRPEVARPMIDTLKQGQLVFAYAKNDKWLKGSRFLGCNGAAALVRGGRPDTGMVNRTAIL</sequence>
<feature type="signal peptide" evidence="1">
    <location>
        <begin position="1"/>
        <end position="21"/>
    </location>
</feature>
<protein>
    <submittedName>
        <fullName evidence="2">L,D-transpeptidase-like protein</fullName>
    </submittedName>
</protein>
<dbReference type="PANTHER" id="PTHR38477">
    <property type="entry name" value="HYPOTHETICAL EXPORTED PROTEIN"/>
    <property type="match status" value="1"/>
</dbReference>
<dbReference type="Pfam" id="PF13645">
    <property type="entry name" value="YkuD_2"/>
    <property type="match status" value="1"/>
</dbReference>
<comment type="caution">
    <text evidence="2">The sequence shown here is derived from an EMBL/GenBank/DDBJ whole genome shotgun (WGS) entry which is preliminary data.</text>
</comment>
<dbReference type="AlphaFoldDB" id="A0A562M0Y6"/>
<keyword evidence="3" id="KW-1185">Reference proteome</keyword>